<protein>
    <submittedName>
        <fullName evidence="1">Uncharacterized protein</fullName>
    </submittedName>
</protein>
<dbReference type="InParanoid" id="M4EV99"/>
<organism evidence="1 2">
    <name type="scientific">Brassica campestris</name>
    <name type="common">Field mustard</name>
    <dbReference type="NCBI Taxonomy" id="3711"/>
    <lineage>
        <taxon>Eukaryota</taxon>
        <taxon>Viridiplantae</taxon>
        <taxon>Streptophyta</taxon>
        <taxon>Embryophyta</taxon>
        <taxon>Tracheophyta</taxon>
        <taxon>Spermatophyta</taxon>
        <taxon>Magnoliopsida</taxon>
        <taxon>eudicotyledons</taxon>
        <taxon>Gunneridae</taxon>
        <taxon>Pentapetalae</taxon>
        <taxon>rosids</taxon>
        <taxon>malvids</taxon>
        <taxon>Brassicales</taxon>
        <taxon>Brassicaceae</taxon>
        <taxon>Brassiceae</taxon>
        <taxon>Brassica</taxon>
    </lineage>
</organism>
<dbReference type="HOGENOM" id="CLU_1629395_0_0_1"/>
<dbReference type="InterPro" id="IPR017853">
    <property type="entry name" value="GH"/>
</dbReference>
<dbReference type="Gramene" id="Bra032732.1">
    <property type="protein sequence ID" value="Bra032732.1-P"/>
    <property type="gene ID" value="Bra032732"/>
</dbReference>
<dbReference type="STRING" id="51351.M4EV99"/>
<dbReference type="SUPFAM" id="SSF51445">
    <property type="entry name" value="(Trans)glycosidases"/>
    <property type="match status" value="1"/>
</dbReference>
<reference evidence="1 2" key="2">
    <citation type="journal article" date="2018" name="Hortic Res">
        <title>Improved Brassica rapa reference genome by single-molecule sequencing and chromosome conformation capture technologies.</title>
        <authorList>
            <person name="Zhang L."/>
            <person name="Cai X."/>
            <person name="Wu J."/>
            <person name="Liu M."/>
            <person name="Grob S."/>
            <person name="Cheng F."/>
            <person name="Liang J."/>
            <person name="Cai C."/>
            <person name="Liu Z."/>
            <person name="Liu B."/>
            <person name="Wang F."/>
            <person name="Li S."/>
            <person name="Liu F."/>
            <person name="Li X."/>
            <person name="Cheng L."/>
            <person name="Yang W."/>
            <person name="Li M.H."/>
            <person name="Grossniklaus U."/>
            <person name="Zheng H."/>
            <person name="Wang X."/>
        </authorList>
    </citation>
    <scope>NUCLEOTIDE SEQUENCE [LARGE SCALE GENOMIC DNA]</scope>
    <source>
        <strain evidence="1 2">cv. Chiifu-401-42</strain>
    </source>
</reference>
<dbReference type="Proteomes" id="UP000011750">
    <property type="component" value="Chromosome A04"/>
</dbReference>
<reference evidence="1 2" key="1">
    <citation type="journal article" date="2011" name="Nat. Genet.">
        <title>The genome of the mesopolyploid crop species Brassica rapa.</title>
        <authorList>
            <consortium name="Brassica rapa Genome Sequencing Project Consortium"/>
            <person name="Wang X."/>
            <person name="Wang H."/>
            <person name="Wang J."/>
            <person name="Sun R."/>
            <person name="Wu J."/>
            <person name="Liu S."/>
            <person name="Bai Y."/>
            <person name="Mun J.H."/>
            <person name="Bancroft I."/>
            <person name="Cheng F."/>
            <person name="Huang S."/>
            <person name="Li X."/>
            <person name="Hua W."/>
            <person name="Wang J."/>
            <person name="Wang X."/>
            <person name="Freeling M."/>
            <person name="Pires J.C."/>
            <person name="Paterson A.H."/>
            <person name="Chalhoub B."/>
            <person name="Wang B."/>
            <person name="Hayward A."/>
            <person name="Sharpe A.G."/>
            <person name="Park B.S."/>
            <person name="Weisshaar B."/>
            <person name="Liu B."/>
            <person name="Li B."/>
            <person name="Liu B."/>
            <person name="Tong C."/>
            <person name="Song C."/>
            <person name="Duran C."/>
            <person name="Peng C."/>
            <person name="Geng C."/>
            <person name="Koh C."/>
            <person name="Lin C."/>
            <person name="Edwards D."/>
            <person name="Mu D."/>
            <person name="Shen D."/>
            <person name="Soumpourou E."/>
            <person name="Li F."/>
            <person name="Fraser F."/>
            <person name="Conant G."/>
            <person name="Lassalle G."/>
            <person name="King G.J."/>
            <person name="Bonnema G."/>
            <person name="Tang H."/>
            <person name="Wang H."/>
            <person name="Belcram H."/>
            <person name="Zhou H."/>
            <person name="Hirakawa H."/>
            <person name="Abe H."/>
            <person name="Guo H."/>
            <person name="Wang H."/>
            <person name="Jin H."/>
            <person name="Parkin I.A."/>
            <person name="Batley J."/>
            <person name="Kim J.S."/>
            <person name="Just J."/>
            <person name="Li J."/>
            <person name="Xu J."/>
            <person name="Deng J."/>
            <person name="Kim J.A."/>
            <person name="Li J."/>
            <person name="Yu J."/>
            <person name="Meng J."/>
            <person name="Wang J."/>
            <person name="Min J."/>
            <person name="Poulain J."/>
            <person name="Wang J."/>
            <person name="Hatakeyama K."/>
            <person name="Wu K."/>
            <person name="Wang L."/>
            <person name="Fang L."/>
            <person name="Trick M."/>
            <person name="Links M.G."/>
            <person name="Zhao M."/>
            <person name="Jin M."/>
            <person name="Ramchiary N."/>
            <person name="Drou N."/>
            <person name="Berkman P.J."/>
            <person name="Cai Q."/>
            <person name="Huang Q."/>
            <person name="Li R."/>
            <person name="Tabata S."/>
            <person name="Cheng S."/>
            <person name="Zhang S."/>
            <person name="Zhang S."/>
            <person name="Huang S."/>
            <person name="Sato S."/>
            <person name="Sun S."/>
            <person name="Kwon S.J."/>
            <person name="Choi S.R."/>
            <person name="Lee T.H."/>
            <person name="Fan W."/>
            <person name="Zhao X."/>
            <person name="Tan X."/>
            <person name="Xu X."/>
            <person name="Wang Y."/>
            <person name="Qiu Y."/>
            <person name="Yin Y."/>
            <person name="Li Y."/>
            <person name="Du Y."/>
            <person name="Liao Y."/>
            <person name="Lim Y."/>
            <person name="Narusaka Y."/>
            <person name="Wang Y."/>
            <person name="Wang Z."/>
            <person name="Li Z."/>
            <person name="Wang Z."/>
            <person name="Xiong Z."/>
            <person name="Zhang Z."/>
        </authorList>
    </citation>
    <scope>NUCLEOTIDE SEQUENCE [LARGE SCALE GENOMIC DNA]</scope>
    <source>
        <strain evidence="1 2">cv. Chiifu-401-42</strain>
    </source>
</reference>
<accession>M4EV99</accession>
<evidence type="ECO:0000313" key="2">
    <source>
        <dbReference type="Proteomes" id="UP000011750"/>
    </source>
</evidence>
<name>M4EV99_BRACM</name>
<dbReference type="AlphaFoldDB" id="M4EV99"/>
<dbReference type="EnsemblPlants" id="Bra032732.1">
    <property type="protein sequence ID" value="Bra032732.1-P"/>
    <property type="gene ID" value="Bra032732"/>
</dbReference>
<keyword evidence="2" id="KW-1185">Reference proteome</keyword>
<evidence type="ECO:0000313" key="1">
    <source>
        <dbReference type="EnsemblPlants" id="Bra032732.1-P"/>
    </source>
</evidence>
<proteinExistence type="predicted"/>
<reference evidence="1" key="3">
    <citation type="submission" date="2023-03" db="UniProtKB">
        <authorList>
            <consortium name="EnsemblPlants"/>
        </authorList>
    </citation>
    <scope>IDENTIFICATION</scope>
    <source>
        <strain evidence="1">cv. Chiifu-401-42</strain>
    </source>
</reference>
<sequence>MAPPTISAAKVGVTYSTPDFSSGSVEFSPQRIVSKIVSMEIEAVRLLDPIPEMNGAFASTTVSLFLSVPSPLVPMLASDRSHRLRLHDRSWVKLHVLPFRNRPKISMISVGDDVVSSLMGKKTNIRIEQHQEDFHRERGGRDVMTSKMKKKMKPTGHETFRLK</sequence>
<dbReference type="Gene3D" id="3.20.20.80">
    <property type="entry name" value="Glycosidases"/>
    <property type="match status" value="1"/>
</dbReference>